<evidence type="ECO:0000313" key="13">
    <source>
        <dbReference type="EMBL" id="ABV84994.1"/>
    </source>
</evidence>
<dbReference type="SUPFAM" id="SSF63562">
    <property type="entry name" value="RPB6/omega subunit-like"/>
    <property type="match status" value="1"/>
</dbReference>
<dbReference type="SMART" id="SM01409">
    <property type="entry name" value="RNA_pol_Rpb6"/>
    <property type="match status" value="1"/>
</dbReference>
<evidence type="ECO:0000256" key="3">
    <source>
        <dbReference type="ARBA" id="ARBA00013725"/>
    </source>
</evidence>
<dbReference type="Proteomes" id="UP000001311">
    <property type="component" value="Chromosome"/>
</dbReference>
<comment type="catalytic activity">
    <reaction evidence="10 11">
        <text>RNA(n) + a ribonucleoside 5'-triphosphate = RNA(n+1) + diphosphate</text>
        <dbReference type="Rhea" id="RHEA:21248"/>
        <dbReference type="Rhea" id="RHEA-COMP:14527"/>
        <dbReference type="Rhea" id="RHEA-COMP:17342"/>
        <dbReference type="ChEBI" id="CHEBI:33019"/>
        <dbReference type="ChEBI" id="CHEBI:61557"/>
        <dbReference type="ChEBI" id="CHEBI:140395"/>
        <dbReference type="EC" id="2.7.7.6"/>
    </reaction>
</comment>
<dbReference type="AlphaFoldDB" id="A8F258"/>
<dbReference type="EMBL" id="CP000683">
    <property type="protein sequence ID" value="ABV84994.1"/>
    <property type="molecule type" value="Genomic_DNA"/>
</dbReference>
<comment type="subunit">
    <text evidence="11">The RNAP catalytic core consists of 2 alpha, 1 beta, 1 beta' and 1 omega subunit. When a sigma factor is associated with the core the holoenzyme is formed, which can initiate transcription.</text>
</comment>
<evidence type="ECO:0000256" key="9">
    <source>
        <dbReference type="ARBA" id="ARBA00030998"/>
    </source>
</evidence>
<evidence type="ECO:0000256" key="2">
    <source>
        <dbReference type="ARBA" id="ARBA00012418"/>
    </source>
</evidence>
<keyword evidence="12" id="KW-0812">Transmembrane</keyword>
<evidence type="ECO:0000256" key="7">
    <source>
        <dbReference type="ARBA" id="ARBA00023163"/>
    </source>
</evidence>
<evidence type="ECO:0000256" key="10">
    <source>
        <dbReference type="ARBA" id="ARBA00048552"/>
    </source>
</evidence>
<dbReference type="NCBIfam" id="TIGR00690">
    <property type="entry name" value="rpoZ"/>
    <property type="match status" value="1"/>
</dbReference>
<keyword evidence="6 11" id="KW-0548">Nucleotidyltransferase</keyword>
<evidence type="ECO:0000256" key="4">
    <source>
        <dbReference type="ARBA" id="ARBA00022478"/>
    </source>
</evidence>
<protein>
    <recommendedName>
        <fullName evidence="3 11">DNA-directed RNA polymerase subunit omega</fullName>
        <shortName evidence="11">RNAP omega subunit</shortName>
        <ecNumber evidence="2 11">2.7.7.6</ecNumber>
    </recommendedName>
    <alternativeName>
        <fullName evidence="9 11">RNA polymerase omega subunit</fullName>
    </alternativeName>
    <alternativeName>
        <fullName evidence="8 11">Transcriptase subunit omega</fullName>
    </alternativeName>
</protein>
<evidence type="ECO:0000256" key="8">
    <source>
        <dbReference type="ARBA" id="ARBA00029924"/>
    </source>
</evidence>
<evidence type="ECO:0000256" key="11">
    <source>
        <dbReference type="HAMAP-Rule" id="MF_00366"/>
    </source>
</evidence>
<keyword evidence="5 11" id="KW-0808">Transferase</keyword>
<dbReference type="GO" id="GO:0006351">
    <property type="term" value="P:DNA-templated transcription"/>
    <property type="evidence" value="ECO:0007669"/>
    <property type="project" value="UniProtKB-UniRule"/>
</dbReference>
<dbReference type="GO" id="GO:0000428">
    <property type="term" value="C:DNA-directed RNA polymerase complex"/>
    <property type="evidence" value="ECO:0007669"/>
    <property type="project" value="UniProtKB-KW"/>
</dbReference>
<dbReference type="HAMAP" id="MF_00366">
    <property type="entry name" value="RNApol_bact_RpoZ"/>
    <property type="match status" value="1"/>
</dbReference>
<comment type="similarity">
    <text evidence="1 11">Belongs to the RNA polymerase subunit omega family.</text>
</comment>
<keyword evidence="7 11" id="KW-0804">Transcription</keyword>
<dbReference type="InterPro" id="IPR006110">
    <property type="entry name" value="Pol_omega/Rpo6/RPB6"/>
</dbReference>
<keyword evidence="4 11" id="KW-0240">DNA-directed RNA polymerase</keyword>
<feature type="transmembrane region" description="Helical" evidence="12">
    <location>
        <begin position="12"/>
        <end position="30"/>
    </location>
</feature>
<organism evidence="13 14">
    <name type="scientific">Rickettsia massiliae (strain Mtu5)</name>
    <dbReference type="NCBI Taxonomy" id="416276"/>
    <lineage>
        <taxon>Bacteria</taxon>
        <taxon>Pseudomonadati</taxon>
        <taxon>Pseudomonadota</taxon>
        <taxon>Alphaproteobacteria</taxon>
        <taxon>Rickettsiales</taxon>
        <taxon>Rickettsiaceae</taxon>
        <taxon>Rickettsieae</taxon>
        <taxon>Rickettsia</taxon>
        <taxon>spotted fever group</taxon>
    </lineage>
</organism>
<evidence type="ECO:0000256" key="6">
    <source>
        <dbReference type="ARBA" id="ARBA00022695"/>
    </source>
</evidence>
<dbReference type="GO" id="GO:0003899">
    <property type="term" value="F:DNA-directed RNA polymerase activity"/>
    <property type="evidence" value="ECO:0007669"/>
    <property type="project" value="UniProtKB-UniRule"/>
</dbReference>
<gene>
    <name evidence="11 13" type="primary">rpoZ</name>
    <name evidence="13" type="ordered locus">RMA_0915</name>
</gene>
<keyword evidence="14" id="KW-1185">Reference proteome</keyword>
<evidence type="ECO:0000256" key="1">
    <source>
        <dbReference type="ARBA" id="ARBA00006711"/>
    </source>
</evidence>
<keyword evidence="12" id="KW-0472">Membrane</keyword>
<name>A8F258_RICM5</name>
<dbReference type="Pfam" id="PF01192">
    <property type="entry name" value="RNA_pol_Rpb6"/>
    <property type="match status" value="1"/>
</dbReference>
<dbReference type="GO" id="GO:0003677">
    <property type="term" value="F:DNA binding"/>
    <property type="evidence" value="ECO:0007669"/>
    <property type="project" value="UniProtKB-UniRule"/>
</dbReference>
<dbReference type="InterPro" id="IPR036161">
    <property type="entry name" value="RPB6/omega-like_sf"/>
</dbReference>
<dbReference type="HOGENOM" id="CLU_138545_0_0_5"/>
<proteinExistence type="inferred from homology"/>
<dbReference type="Gene3D" id="3.90.940.10">
    <property type="match status" value="1"/>
</dbReference>
<dbReference type="PANTHER" id="PTHR34476">
    <property type="entry name" value="DNA-DIRECTED RNA POLYMERASE SUBUNIT OMEGA"/>
    <property type="match status" value="1"/>
</dbReference>
<keyword evidence="12" id="KW-1133">Transmembrane helix</keyword>
<accession>A8F258</accession>
<evidence type="ECO:0000256" key="5">
    <source>
        <dbReference type="ARBA" id="ARBA00022679"/>
    </source>
</evidence>
<dbReference type="PANTHER" id="PTHR34476:SF1">
    <property type="entry name" value="DNA-DIRECTED RNA POLYMERASE SUBUNIT OMEGA"/>
    <property type="match status" value="1"/>
</dbReference>
<comment type="function">
    <text evidence="11">Promotes RNA polymerase assembly. Latches the N- and C-terminal regions of the beta' subunit thereby facilitating its interaction with the beta and alpha subunits.</text>
</comment>
<dbReference type="InterPro" id="IPR003716">
    <property type="entry name" value="DNA-dir_RNA_pol_omega"/>
</dbReference>
<evidence type="ECO:0000313" key="14">
    <source>
        <dbReference type="Proteomes" id="UP000001311"/>
    </source>
</evidence>
<sequence length="162" mass="19113">MLRSLPCELLALFEVDLRILVSYLFVVYYFERRKIMARITAEDCNKIIPDRFRLVVLATRYAKLLNYKVETNQIKKEKRDKPPVIALRRIAAGKVSVAQLEQDLINSLRTRTMIESFVNQDESEDVEEKFEYLPEVYIGEDYSDLDDQIFIDENGEDYDTDK</sequence>
<reference evidence="13 14" key="1">
    <citation type="journal article" date="2007" name="Genome Res.">
        <title>Lateral gene transfer between obligate intracellular bacteria: evidence from the Rickettsia massiliae genome.</title>
        <authorList>
            <person name="Blanc G."/>
            <person name="Ogata H."/>
            <person name="Robert C."/>
            <person name="Audic S."/>
            <person name="Claverie J.-M."/>
            <person name="Raoult D."/>
        </authorList>
    </citation>
    <scope>NUCLEOTIDE SEQUENCE [LARGE SCALE GENOMIC DNA]</scope>
    <source>
        <strain evidence="14">Mtu5</strain>
    </source>
</reference>
<dbReference type="KEGG" id="rms:RMA_0915"/>
<evidence type="ECO:0000256" key="12">
    <source>
        <dbReference type="SAM" id="Phobius"/>
    </source>
</evidence>
<dbReference type="EC" id="2.7.7.6" evidence="2 11"/>